<dbReference type="InterPro" id="IPR054573">
    <property type="entry name" value="PP2A/SF3B1-like_HEAT"/>
</dbReference>
<evidence type="ECO:0000256" key="3">
    <source>
        <dbReference type="PROSITE-ProRule" id="PRU00103"/>
    </source>
</evidence>
<keyword evidence="1" id="KW-0677">Repeat</keyword>
<feature type="repeat" description="HEAT" evidence="3">
    <location>
        <begin position="571"/>
        <end position="595"/>
    </location>
</feature>
<dbReference type="InterPro" id="IPR021133">
    <property type="entry name" value="HEAT_type_2"/>
</dbReference>
<feature type="repeat" description="HEAT" evidence="3">
    <location>
        <begin position="46"/>
        <end position="84"/>
    </location>
</feature>
<dbReference type="GO" id="GO:0005829">
    <property type="term" value="C:cytosol"/>
    <property type="evidence" value="ECO:0007669"/>
    <property type="project" value="TreeGrafter"/>
</dbReference>
<comment type="similarity">
    <text evidence="2">Belongs to the phosphatase 2A regulatory subunit A family.</text>
</comment>
<accession>A0A7S4JLU0</accession>
<dbReference type="PANTHER" id="PTHR10648">
    <property type="entry name" value="SERINE/THREONINE-PROTEIN PHOSPHATASE PP2A 65 KDA REGULATORY SUBUNIT"/>
    <property type="match status" value="1"/>
</dbReference>
<dbReference type="AlphaFoldDB" id="A0A7S4JLU0"/>
<feature type="repeat" description="HEAT" evidence="3">
    <location>
        <begin position="369"/>
        <end position="407"/>
    </location>
</feature>
<sequence length="595" mass="65625">MAGGVDAFALLVEELKSEDVIDQVNAAKRVNTIALAMGPDRARSQLLPFLRQCVDDYTDEILLAIAESAGTLVAALGGNEYAHTLIPLLESLAEKEETIVRQKAVESLVLIGKSMPAQNIQNEFKELMKRLSSGDFFPSRISSTGLFATLYPSTPAAMRPALRKQYEALAKDEMPMVRSAAFQHMPKFVAVLEKDVIISEIAPLFNELSNDMQESVREIAMENMVEIVKFLSPEEASRLFGQFFDNVQNEKCSLMRVNKAKHFVQLVSAMHPNRPIRDQVPAFIHLLASDPEFEVRNAAASNIGTFCEKLDSATVLNQILPVLKDLSQPDDQPVVQGSTSPTQQVREHIAENACSISSVIGRDPTISTLLPLLKLFLGDEQIEIKRKVLRTVAPLVETLGADACDQHFIPEVLKMAQDVQWRVRLAVVETLPVYAKHLGMELFNTRFKDIQTRALSDSFAYVRERAIKNLEDLCSCFGDSWIQEEMLPSIEEASKGSGPASYIGRITSLHAVGQLAGVIPSSTLTDRLIQQIAIPLARDKVTNVRIAAADALKKCAEKLTGENPAFVRDSIRPVLVDLSQDSDVDVKYLAQSALA</sequence>
<dbReference type="GO" id="GO:0019888">
    <property type="term" value="F:protein phosphatase regulator activity"/>
    <property type="evidence" value="ECO:0007669"/>
    <property type="project" value="TreeGrafter"/>
</dbReference>
<feature type="domain" description="Phosphatase PP2A regulatory subunit A/Splicing factor 3B subunit 1-like HEAT repeat" evidence="4">
    <location>
        <begin position="280"/>
        <end position="332"/>
    </location>
</feature>
<feature type="repeat" description="HEAT" evidence="3">
    <location>
        <begin position="279"/>
        <end position="318"/>
    </location>
</feature>
<feature type="repeat" description="HEAT" evidence="3">
    <location>
        <begin position="408"/>
        <end position="446"/>
    </location>
</feature>
<protein>
    <recommendedName>
        <fullName evidence="4">Phosphatase PP2A regulatory subunit A/Splicing factor 3B subunit 1-like HEAT repeat domain-containing protein</fullName>
    </recommendedName>
</protein>
<dbReference type="InterPro" id="IPR000357">
    <property type="entry name" value="HEAT"/>
</dbReference>
<evidence type="ECO:0000256" key="1">
    <source>
        <dbReference type="ARBA" id="ARBA00022737"/>
    </source>
</evidence>
<dbReference type="InterPro" id="IPR011989">
    <property type="entry name" value="ARM-like"/>
</dbReference>
<gene>
    <name evidence="5" type="ORF">GTHE00462_LOCUS6482</name>
</gene>
<name>A0A7S4JLU0_GUITH</name>
<dbReference type="EMBL" id="HBKN01008237">
    <property type="protein sequence ID" value="CAE2267821.1"/>
    <property type="molecule type" value="Transcribed_RNA"/>
</dbReference>
<dbReference type="Gene3D" id="1.25.10.10">
    <property type="entry name" value="Leucine-rich Repeat Variant"/>
    <property type="match status" value="1"/>
</dbReference>
<dbReference type="SUPFAM" id="SSF48371">
    <property type="entry name" value="ARM repeat"/>
    <property type="match status" value="1"/>
</dbReference>
<dbReference type="InterPro" id="IPR016024">
    <property type="entry name" value="ARM-type_fold"/>
</dbReference>
<dbReference type="InterPro" id="IPR051023">
    <property type="entry name" value="PP2A_Regulatory_Subunit_A"/>
</dbReference>
<dbReference type="Pfam" id="PF22646">
    <property type="entry name" value="PPP2R1A-like_HEAT"/>
    <property type="match status" value="1"/>
</dbReference>
<dbReference type="GO" id="GO:0000159">
    <property type="term" value="C:protein phosphatase type 2A complex"/>
    <property type="evidence" value="ECO:0007669"/>
    <property type="project" value="TreeGrafter"/>
</dbReference>
<dbReference type="GO" id="GO:0005634">
    <property type="term" value="C:nucleus"/>
    <property type="evidence" value="ECO:0007669"/>
    <property type="project" value="TreeGrafter"/>
</dbReference>
<dbReference type="PANTHER" id="PTHR10648:SF4">
    <property type="entry name" value="PROTEIN PHOSPHATASE 2 (FORMERLY 2A), REGULATORY SUBUNIT A, BETA ISOFORM-RELATED"/>
    <property type="match status" value="1"/>
</dbReference>
<evidence type="ECO:0000313" key="5">
    <source>
        <dbReference type="EMBL" id="CAE2267821.1"/>
    </source>
</evidence>
<feature type="repeat" description="HEAT" evidence="3">
    <location>
        <begin position="85"/>
        <end position="123"/>
    </location>
</feature>
<dbReference type="PROSITE" id="PS50077">
    <property type="entry name" value="HEAT_REPEAT"/>
    <property type="match status" value="7"/>
</dbReference>
<evidence type="ECO:0000259" key="4">
    <source>
        <dbReference type="Pfam" id="PF22646"/>
    </source>
</evidence>
<feature type="repeat" description="HEAT" evidence="3">
    <location>
        <begin position="201"/>
        <end position="239"/>
    </location>
</feature>
<reference evidence="5" key="1">
    <citation type="submission" date="2021-01" db="EMBL/GenBank/DDBJ databases">
        <authorList>
            <person name="Corre E."/>
            <person name="Pelletier E."/>
            <person name="Niang G."/>
            <person name="Scheremetjew M."/>
            <person name="Finn R."/>
            <person name="Kale V."/>
            <person name="Holt S."/>
            <person name="Cochrane G."/>
            <person name="Meng A."/>
            <person name="Brown T."/>
            <person name="Cohen L."/>
        </authorList>
    </citation>
    <scope>NUCLEOTIDE SEQUENCE</scope>
    <source>
        <strain evidence="5">CCMP 2712</strain>
    </source>
</reference>
<evidence type="ECO:0000256" key="2">
    <source>
        <dbReference type="ARBA" id="ARBA00038332"/>
    </source>
</evidence>
<dbReference type="Pfam" id="PF02985">
    <property type="entry name" value="HEAT"/>
    <property type="match status" value="1"/>
</dbReference>
<proteinExistence type="inferred from homology"/>
<organism evidence="5">
    <name type="scientific">Guillardia theta</name>
    <name type="common">Cryptophyte</name>
    <name type="synonym">Cryptomonas phi</name>
    <dbReference type="NCBI Taxonomy" id="55529"/>
    <lineage>
        <taxon>Eukaryota</taxon>
        <taxon>Cryptophyceae</taxon>
        <taxon>Pyrenomonadales</taxon>
        <taxon>Geminigeraceae</taxon>
        <taxon>Guillardia</taxon>
    </lineage>
</organism>